<dbReference type="PANTHER" id="PTHR39162:SF1">
    <property type="entry name" value="SPORULATION PROTEIN YTFJ"/>
    <property type="match status" value="1"/>
</dbReference>
<dbReference type="STRING" id="662367.SAMN05216167_102253"/>
<accession>A0A1I1LPT3</accession>
<organism evidence="1 2">
    <name type="scientific">Spirosoma endophyticum</name>
    <dbReference type="NCBI Taxonomy" id="662367"/>
    <lineage>
        <taxon>Bacteria</taxon>
        <taxon>Pseudomonadati</taxon>
        <taxon>Bacteroidota</taxon>
        <taxon>Cytophagia</taxon>
        <taxon>Cytophagales</taxon>
        <taxon>Cytophagaceae</taxon>
        <taxon>Spirosoma</taxon>
    </lineage>
</organism>
<protein>
    <submittedName>
        <fullName evidence="1">Sporulation protein YtfJ (Spore_YtfJ)</fullName>
    </submittedName>
</protein>
<dbReference type="AlphaFoldDB" id="A0A1I1LPT3"/>
<evidence type="ECO:0000313" key="1">
    <source>
        <dbReference type="EMBL" id="SFC72958.1"/>
    </source>
</evidence>
<dbReference type="Proteomes" id="UP000198598">
    <property type="component" value="Unassembled WGS sequence"/>
</dbReference>
<dbReference type="RefSeq" id="WP_218160521.1">
    <property type="nucleotide sequence ID" value="NZ_FOLQ01000002.1"/>
</dbReference>
<name>A0A1I1LPT3_9BACT</name>
<reference evidence="1 2" key="1">
    <citation type="submission" date="2016-10" db="EMBL/GenBank/DDBJ databases">
        <authorList>
            <person name="de Groot N.N."/>
        </authorList>
    </citation>
    <scope>NUCLEOTIDE SEQUENCE [LARGE SCALE GENOMIC DNA]</scope>
    <source>
        <strain evidence="1 2">DSM 26130</strain>
    </source>
</reference>
<proteinExistence type="predicted"/>
<dbReference type="Pfam" id="PF09579">
    <property type="entry name" value="Spore_YtfJ"/>
    <property type="match status" value="1"/>
</dbReference>
<sequence length="123" mass="12685">MSSLHTEQLMRSFIDRFTGEASVRKVYGEPIVAGDKTIIPVARVTLGLGGGFGEGNLAAGKTTSDAAGSSQGDGGGLGGGLMISPQGFIEVTPTETRYVPIGRVRYVALGVAIGLVVSKLFNR</sequence>
<evidence type="ECO:0000313" key="2">
    <source>
        <dbReference type="Proteomes" id="UP000198598"/>
    </source>
</evidence>
<gene>
    <name evidence="1" type="ORF">SAMN05216167_102253</name>
</gene>
<dbReference type="InterPro" id="IPR014229">
    <property type="entry name" value="Spore_YtfJ"/>
</dbReference>
<dbReference type="EMBL" id="FOLQ01000002">
    <property type="protein sequence ID" value="SFC72958.1"/>
    <property type="molecule type" value="Genomic_DNA"/>
</dbReference>
<keyword evidence="2" id="KW-1185">Reference proteome</keyword>
<dbReference type="PANTHER" id="PTHR39162">
    <property type="entry name" value="GLL3345 PROTEIN"/>
    <property type="match status" value="1"/>
</dbReference>